<dbReference type="HOGENOM" id="CLU_040149_0_0_9"/>
<dbReference type="InterPro" id="IPR015943">
    <property type="entry name" value="WD40/YVTN_repeat-like_dom_sf"/>
</dbReference>
<dbReference type="EMBL" id="AJDQ01000012">
    <property type="protein sequence ID" value="EOI53862.1"/>
    <property type="molecule type" value="Genomic_DNA"/>
</dbReference>
<organism evidence="3 5">
    <name type="scientific">Enterococcus gilvus ATCC BAA-350</name>
    <dbReference type="NCBI Taxonomy" id="1158614"/>
    <lineage>
        <taxon>Bacteria</taxon>
        <taxon>Bacillati</taxon>
        <taxon>Bacillota</taxon>
        <taxon>Bacilli</taxon>
        <taxon>Lactobacillales</taxon>
        <taxon>Enterococcaceae</taxon>
        <taxon>Enterococcus</taxon>
    </lineage>
</organism>
<feature type="transmembrane region" description="Helical" evidence="2">
    <location>
        <begin position="71"/>
        <end position="91"/>
    </location>
</feature>
<keyword evidence="2" id="KW-1133">Transmembrane helix</keyword>
<dbReference type="Gene3D" id="2.130.10.10">
    <property type="entry name" value="YVTN repeat-like/Quinoprotein amine dehydrogenase"/>
    <property type="match status" value="1"/>
</dbReference>
<accession>R2XV66</accession>
<evidence type="ECO:0000256" key="2">
    <source>
        <dbReference type="SAM" id="Phobius"/>
    </source>
</evidence>
<evidence type="ECO:0000313" key="6">
    <source>
        <dbReference type="Proteomes" id="UP000014160"/>
    </source>
</evidence>
<feature type="transmembrane region" description="Helical" evidence="2">
    <location>
        <begin position="197"/>
        <end position="215"/>
    </location>
</feature>
<protein>
    <recommendedName>
        <fullName evidence="7">Glycosyl hydrolase</fullName>
    </recommendedName>
</protein>
<dbReference type="Proteomes" id="UP000014160">
    <property type="component" value="Unassembled WGS sequence"/>
</dbReference>
<dbReference type="Proteomes" id="UP000013750">
    <property type="component" value="Unassembled WGS sequence"/>
</dbReference>
<keyword evidence="2" id="KW-0812">Transmembrane</keyword>
<name>R2XV66_9ENTE</name>
<feature type="transmembrane region" description="Helical" evidence="2">
    <location>
        <begin position="30"/>
        <end position="51"/>
    </location>
</feature>
<evidence type="ECO:0008006" key="7">
    <source>
        <dbReference type="Google" id="ProtNLM"/>
    </source>
</evidence>
<feature type="compositionally biased region" description="Polar residues" evidence="1">
    <location>
        <begin position="230"/>
        <end position="256"/>
    </location>
</feature>
<gene>
    <name evidence="4" type="ORF">I592_00147</name>
    <name evidence="3" type="ORF">UKC_03815</name>
</gene>
<comment type="caution">
    <text evidence="3">The sequence shown here is derived from an EMBL/GenBank/DDBJ whole genome shotgun (WGS) entry which is preliminary data.</text>
</comment>
<dbReference type="AlphaFoldDB" id="R2XV66"/>
<dbReference type="PATRIC" id="fig|1158614.3.peg.3804"/>
<keyword evidence="2" id="KW-0472">Membrane</keyword>
<keyword evidence="6" id="KW-1185">Reference proteome</keyword>
<dbReference type="eggNOG" id="COG4447">
    <property type="taxonomic scope" value="Bacteria"/>
</dbReference>
<dbReference type="OrthoDB" id="47917at2"/>
<dbReference type="RefSeq" id="WP_010782143.1">
    <property type="nucleotide sequence ID" value="NZ_ASWH01000001.1"/>
</dbReference>
<feature type="region of interest" description="Disordered" evidence="1">
    <location>
        <begin position="229"/>
        <end position="256"/>
    </location>
</feature>
<dbReference type="EMBL" id="ASWH01000001">
    <property type="protein sequence ID" value="EOW80863.1"/>
    <property type="molecule type" value="Genomic_DNA"/>
</dbReference>
<proteinExistence type="predicted"/>
<dbReference type="SUPFAM" id="SSF110296">
    <property type="entry name" value="Oligoxyloglucan reducing end-specific cellobiohydrolase"/>
    <property type="match status" value="1"/>
</dbReference>
<evidence type="ECO:0000256" key="1">
    <source>
        <dbReference type="SAM" id="MobiDB-lite"/>
    </source>
</evidence>
<reference evidence="4 6" key="2">
    <citation type="submission" date="2013-03" db="EMBL/GenBank/DDBJ databases">
        <title>The Genome Sequence of Enterococcus gilvus ATCC BAA-350 (PacBio/Illumina hybrid assembly).</title>
        <authorList>
            <consortium name="The Broad Institute Genomics Platform"/>
            <consortium name="The Broad Institute Genome Sequencing Center for Infectious Disease"/>
            <person name="Earl A."/>
            <person name="Russ C."/>
            <person name="Gilmore M."/>
            <person name="Surin D."/>
            <person name="Walker B."/>
            <person name="Young S."/>
            <person name="Zeng Q."/>
            <person name="Gargeya S."/>
            <person name="Fitzgerald M."/>
            <person name="Haas B."/>
            <person name="Abouelleil A."/>
            <person name="Allen A.W."/>
            <person name="Alvarado L."/>
            <person name="Arachchi H.M."/>
            <person name="Berlin A.M."/>
            <person name="Chapman S.B."/>
            <person name="Gainer-Dewar J."/>
            <person name="Goldberg J."/>
            <person name="Griggs A."/>
            <person name="Gujja S."/>
            <person name="Hansen M."/>
            <person name="Howarth C."/>
            <person name="Imamovic A."/>
            <person name="Ireland A."/>
            <person name="Larimer J."/>
            <person name="McCowan C."/>
            <person name="Murphy C."/>
            <person name="Pearson M."/>
            <person name="Poon T.W."/>
            <person name="Priest M."/>
            <person name="Roberts A."/>
            <person name="Saif S."/>
            <person name="Shea T."/>
            <person name="Sisk P."/>
            <person name="Sykes S."/>
            <person name="Wortman J."/>
            <person name="Nusbaum C."/>
            <person name="Birren B."/>
        </authorList>
    </citation>
    <scope>NUCLEOTIDE SEQUENCE [LARGE SCALE GENOMIC DNA]</scope>
    <source>
        <strain evidence="4 6">ATCC BAA-350</strain>
    </source>
</reference>
<evidence type="ECO:0000313" key="3">
    <source>
        <dbReference type="EMBL" id="EOI53862.1"/>
    </source>
</evidence>
<reference evidence="3 5" key="1">
    <citation type="submission" date="2013-02" db="EMBL/GenBank/DDBJ databases">
        <title>The Genome Sequence of Enterococcus gilvus ATCC BAA-350.</title>
        <authorList>
            <consortium name="The Broad Institute Genome Sequencing Platform"/>
            <consortium name="The Broad Institute Genome Sequencing Center for Infectious Disease"/>
            <person name="Earl A.M."/>
            <person name="Gilmore M.S."/>
            <person name="Lebreton F."/>
            <person name="Walker B."/>
            <person name="Young S.K."/>
            <person name="Zeng Q."/>
            <person name="Gargeya S."/>
            <person name="Fitzgerald M."/>
            <person name="Haas B."/>
            <person name="Abouelleil A."/>
            <person name="Alvarado L."/>
            <person name="Arachchi H.M."/>
            <person name="Berlin A.M."/>
            <person name="Chapman S.B."/>
            <person name="Dewar J."/>
            <person name="Goldberg J."/>
            <person name="Griggs A."/>
            <person name="Gujja S."/>
            <person name="Hansen M."/>
            <person name="Howarth C."/>
            <person name="Imamovic A."/>
            <person name="Larimer J."/>
            <person name="McCowan C."/>
            <person name="Murphy C."/>
            <person name="Neiman D."/>
            <person name="Pearson M."/>
            <person name="Priest M."/>
            <person name="Roberts A."/>
            <person name="Saif S."/>
            <person name="Shea T."/>
            <person name="Sisk P."/>
            <person name="Sykes S."/>
            <person name="Wortman J."/>
            <person name="Nusbaum C."/>
            <person name="Birren B."/>
        </authorList>
    </citation>
    <scope>NUCLEOTIDE SEQUENCE [LARGE SCALE GENOMIC DNA]</scope>
    <source>
        <strain evidence="3 5">ATCC BAA-350</strain>
    </source>
</reference>
<sequence length="518" mass="58718">MDQELLIIELLSSGEPIYKRAKRQREKNRITAFLFLVVSSGLFFGIGSIVYQRMDGFAHAMDTRYWLRGFYHFSLVLGILSVAAVAVFFIVNEIQGVWVRRSFQQFLERLVRRAAKYPIIYQDREAYYLAEEPKKPMIRLLKDDCLELTTTFDGASVCLGDRQEFFGFSSMQLFVLTSEPPLLPVAFPQAHRMNSKWPLLLISLVFLGAAGVFGYEGLTRHRMLYGESEGPSTYSTASSEAPRSSAGLLTQQGKAPNNQVNQANQLELNNETHELYMTTDSGAAWTFVPLKPEWLRAGSYLLTTGEIPMGYWMDKTYTVSKDFSWFIYSENEKDLFFLASKDNGKTWQKALVSENAQRMRYRKAQFFADGSGILAYSSASPEVSSEGLILFQTNDHGQSWSQMNSTTIGQPVQNVSFVNPTLGFVSTREKLYYTNNSGSSFKEAVVTIPEEYQTGGLDLFQSPNEVTQVSTNQLEAKFYLLKMKGIDQGKMFACLYRSSDNGETWQFAEQLSQVMPNE</sequence>
<evidence type="ECO:0000313" key="4">
    <source>
        <dbReference type="EMBL" id="EOW80863.1"/>
    </source>
</evidence>
<evidence type="ECO:0000313" key="5">
    <source>
        <dbReference type="Proteomes" id="UP000013750"/>
    </source>
</evidence>